<evidence type="ECO:0000313" key="3">
    <source>
        <dbReference type="Proteomes" id="UP000184693"/>
    </source>
</evidence>
<evidence type="ECO:0000256" key="1">
    <source>
        <dbReference type="SAM" id="Phobius"/>
    </source>
</evidence>
<accession>A0A1N6JLW0</accession>
<dbReference type="AlphaFoldDB" id="A0A1N6JLW0"/>
<feature type="transmembrane region" description="Helical" evidence="1">
    <location>
        <begin position="183"/>
        <end position="200"/>
    </location>
</feature>
<keyword evidence="1" id="KW-0812">Transmembrane</keyword>
<proteinExistence type="predicted"/>
<feature type="transmembrane region" description="Helical" evidence="1">
    <location>
        <begin position="206"/>
        <end position="229"/>
    </location>
</feature>
<dbReference type="EMBL" id="FSRM01000002">
    <property type="protein sequence ID" value="SIO45352.1"/>
    <property type="molecule type" value="Genomic_DNA"/>
</dbReference>
<name>A0A1N6JLW0_9BURK</name>
<dbReference type="Proteomes" id="UP000184693">
    <property type="component" value="Unassembled WGS sequence"/>
</dbReference>
<reference evidence="2 3" key="1">
    <citation type="submission" date="2016-11" db="EMBL/GenBank/DDBJ databases">
        <authorList>
            <person name="Jaros S."/>
            <person name="Januszkiewicz K."/>
            <person name="Wedrychowicz H."/>
        </authorList>
    </citation>
    <scope>NUCLEOTIDE SEQUENCE [LARGE SCALE GENOMIC DNA]</scope>
    <source>
        <strain evidence="2 3">GAS86</strain>
    </source>
</reference>
<feature type="transmembrane region" description="Helical" evidence="1">
    <location>
        <begin position="134"/>
        <end position="152"/>
    </location>
</feature>
<keyword evidence="1" id="KW-1133">Transmembrane helix</keyword>
<keyword evidence="1" id="KW-0472">Membrane</keyword>
<gene>
    <name evidence="2" type="ORF">SAMN05444168_4647</name>
</gene>
<organism evidence="2 3">
    <name type="scientific">Paraburkholderia phenazinium</name>
    <dbReference type="NCBI Taxonomy" id="60549"/>
    <lineage>
        <taxon>Bacteria</taxon>
        <taxon>Pseudomonadati</taxon>
        <taxon>Pseudomonadota</taxon>
        <taxon>Betaproteobacteria</taxon>
        <taxon>Burkholderiales</taxon>
        <taxon>Burkholderiaceae</taxon>
        <taxon>Paraburkholderia</taxon>
    </lineage>
</organism>
<sequence length="244" mass="26737">MLSVPSCKQQVVEAAAHDTEADEDLAAPATVAVHGEGKMRGNRSGKPGGKFSGPLSIATKLAYPLVILCAWHWDAPRYVGCMLFALLWLQRWAGTGTFASSLRRLTPVDWCVAAVLNVASVAIVWTNSELLLRLYPSLVNLGLLVAFGATLVDGPSMVEKFARLHNPDPTPQVIRYTRRITQLWCVFFTLNSAFSVYTALCWRREAWSLYNGALAYVLIGVLLLAEIAWRRFVMLPRAAGSGAS</sequence>
<protein>
    <submittedName>
        <fullName evidence="2">Uncharacterized membrane protein</fullName>
    </submittedName>
</protein>
<evidence type="ECO:0000313" key="2">
    <source>
        <dbReference type="EMBL" id="SIO45352.1"/>
    </source>
</evidence>